<evidence type="ECO:0000256" key="1">
    <source>
        <dbReference type="SAM" id="Phobius"/>
    </source>
</evidence>
<proteinExistence type="predicted"/>
<feature type="transmembrane region" description="Helical" evidence="1">
    <location>
        <begin position="7"/>
        <end position="25"/>
    </location>
</feature>
<keyword evidence="1" id="KW-0812">Transmembrane</keyword>
<dbReference type="InterPro" id="IPR036628">
    <property type="entry name" value="Clp_N_dom_sf"/>
</dbReference>
<accession>X1MB62</accession>
<reference evidence="2" key="1">
    <citation type="journal article" date="2014" name="Front. Microbiol.">
        <title>High frequency of phylogenetically diverse reductive dehalogenase-homologous genes in deep subseafloor sedimentary metagenomes.</title>
        <authorList>
            <person name="Kawai M."/>
            <person name="Futagami T."/>
            <person name="Toyoda A."/>
            <person name="Takaki Y."/>
            <person name="Nishi S."/>
            <person name="Hori S."/>
            <person name="Arai W."/>
            <person name="Tsubouchi T."/>
            <person name="Morono Y."/>
            <person name="Uchiyama I."/>
            <person name="Ito T."/>
            <person name="Fujiyama A."/>
            <person name="Inagaki F."/>
            <person name="Takami H."/>
        </authorList>
    </citation>
    <scope>NUCLEOTIDE SEQUENCE</scope>
    <source>
        <strain evidence="2">Expedition CK06-06</strain>
    </source>
</reference>
<protein>
    <recommendedName>
        <fullName evidence="3">Clp R domain-containing protein</fullName>
    </recommendedName>
</protein>
<keyword evidence="1" id="KW-1133">Transmembrane helix</keyword>
<sequence length="238" mass="27717">MIKVFKKLFLVLFILTLLFFLYGFLGENFSQNLNSKLLGLSIILLTLTIGGWFKLSFFNSKIAKPKLKAKISEAISQPKEYNLAEFMSFEVAKAVWESKNNSTNLLYHLLCDNPKLNFIFSRAVLNLKEIKKILKAHLKINEPRPRSVDVKPLQEVIIESLKIAQKKGHSRIEIGDMITALAKHDSVFKKILIAANLRARDIENLTWWQEDLEEKARERKKFWEWKNLIKRGSLAKEW</sequence>
<comment type="caution">
    <text evidence="2">The sequence shown here is derived from an EMBL/GenBank/DDBJ whole genome shotgun (WGS) entry which is preliminary data.</text>
</comment>
<dbReference type="AlphaFoldDB" id="X1MB62"/>
<organism evidence="2">
    <name type="scientific">marine sediment metagenome</name>
    <dbReference type="NCBI Taxonomy" id="412755"/>
    <lineage>
        <taxon>unclassified sequences</taxon>
        <taxon>metagenomes</taxon>
        <taxon>ecological metagenomes</taxon>
    </lineage>
</organism>
<feature type="transmembrane region" description="Helical" evidence="1">
    <location>
        <begin position="37"/>
        <end position="58"/>
    </location>
</feature>
<gene>
    <name evidence="2" type="ORF">S06H3_36192</name>
</gene>
<name>X1MB62_9ZZZZ</name>
<keyword evidence="1" id="KW-0472">Membrane</keyword>
<dbReference type="EMBL" id="BARV01021899">
    <property type="protein sequence ID" value="GAI28892.1"/>
    <property type="molecule type" value="Genomic_DNA"/>
</dbReference>
<dbReference type="SUPFAM" id="SSF81923">
    <property type="entry name" value="Double Clp-N motif"/>
    <property type="match status" value="1"/>
</dbReference>
<feature type="non-terminal residue" evidence="2">
    <location>
        <position position="238"/>
    </location>
</feature>
<evidence type="ECO:0008006" key="3">
    <source>
        <dbReference type="Google" id="ProtNLM"/>
    </source>
</evidence>
<evidence type="ECO:0000313" key="2">
    <source>
        <dbReference type="EMBL" id="GAI28892.1"/>
    </source>
</evidence>